<dbReference type="STRING" id="234267.Acid_1650"/>
<protein>
    <submittedName>
        <fullName evidence="2">Uncharacterized protein</fullName>
    </submittedName>
</protein>
<dbReference type="EMBL" id="CP000473">
    <property type="protein sequence ID" value="ABJ82640.1"/>
    <property type="molecule type" value="Genomic_DNA"/>
</dbReference>
<dbReference type="KEGG" id="sus:Acid_1650"/>
<accession>Q028B7</accession>
<feature type="chain" id="PRO_5004163901" evidence="1">
    <location>
        <begin position="23"/>
        <end position="85"/>
    </location>
</feature>
<name>Q028B7_SOLUE</name>
<proteinExistence type="predicted"/>
<feature type="signal peptide" evidence="1">
    <location>
        <begin position="1"/>
        <end position="22"/>
    </location>
</feature>
<sequence length="85" mass="10909" precursor="true">MRRYLTTLLLGAAMCAPVVMQAEEHPKRYYDRDRRDYHEWNERENRAYRHWLEAERHSVYHPWAKARRDEQRAYWRWRHDHADWR</sequence>
<reference evidence="2" key="1">
    <citation type="submission" date="2006-10" db="EMBL/GenBank/DDBJ databases">
        <title>Complete sequence of Solibacter usitatus Ellin6076.</title>
        <authorList>
            <consortium name="US DOE Joint Genome Institute"/>
            <person name="Copeland A."/>
            <person name="Lucas S."/>
            <person name="Lapidus A."/>
            <person name="Barry K."/>
            <person name="Detter J.C."/>
            <person name="Glavina del Rio T."/>
            <person name="Hammon N."/>
            <person name="Israni S."/>
            <person name="Dalin E."/>
            <person name="Tice H."/>
            <person name="Pitluck S."/>
            <person name="Thompson L.S."/>
            <person name="Brettin T."/>
            <person name="Bruce D."/>
            <person name="Han C."/>
            <person name="Tapia R."/>
            <person name="Gilna P."/>
            <person name="Schmutz J."/>
            <person name="Larimer F."/>
            <person name="Land M."/>
            <person name="Hauser L."/>
            <person name="Kyrpides N."/>
            <person name="Mikhailova N."/>
            <person name="Janssen P.H."/>
            <person name="Kuske C.R."/>
            <person name="Richardson P."/>
        </authorList>
    </citation>
    <scope>NUCLEOTIDE SEQUENCE</scope>
    <source>
        <strain evidence="2">Ellin6076</strain>
    </source>
</reference>
<dbReference type="AlphaFoldDB" id="Q028B7"/>
<dbReference type="InParanoid" id="Q028B7"/>
<gene>
    <name evidence="2" type="ordered locus">Acid_1650</name>
</gene>
<keyword evidence="1" id="KW-0732">Signal</keyword>
<evidence type="ECO:0000256" key="1">
    <source>
        <dbReference type="SAM" id="SignalP"/>
    </source>
</evidence>
<organism evidence="2">
    <name type="scientific">Solibacter usitatus (strain Ellin6076)</name>
    <dbReference type="NCBI Taxonomy" id="234267"/>
    <lineage>
        <taxon>Bacteria</taxon>
        <taxon>Pseudomonadati</taxon>
        <taxon>Acidobacteriota</taxon>
        <taxon>Terriglobia</taxon>
        <taxon>Bryobacterales</taxon>
        <taxon>Solibacteraceae</taxon>
        <taxon>Candidatus Solibacter</taxon>
    </lineage>
</organism>
<dbReference type="OrthoDB" id="9845521at2"/>
<dbReference type="HOGENOM" id="CLU_2510935_0_0_0"/>
<evidence type="ECO:0000313" key="2">
    <source>
        <dbReference type="EMBL" id="ABJ82640.1"/>
    </source>
</evidence>